<dbReference type="Pfam" id="PF07883">
    <property type="entry name" value="Cupin_2"/>
    <property type="match status" value="1"/>
</dbReference>
<dbReference type="PANTHER" id="PTHR35848">
    <property type="entry name" value="OXALATE-BINDING PROTEIN"/>
    <property type="match status" value="1"/>
</dbReference>
<organism evidence="4 5">
    <name type="scientific">Phaeospirillum tilakii</name>
    <dbReference type="NCBI Taxonomy" id="741673"/>
    <lineage>
        <taxon>Bacteria</taxon>
        <taxon>Pseudomonadati</taxon>
        <taxon>Pseudomonadota</taxon>
        <taxon>Alphaproteobacteria</taxon>
        <taxon>Rhodospirillales</taxon>
        <taxon>Rhodospirillaceae</taxon>
        <taxon>Phaeospirillum</taxon>
    </lineage>
</organism>
<dbReference type="RefSeq" id="WP_377315724.1">
    <property type="nucleotide sequence ID" value="NZ_JBHUIY010000013.1"/>
</dbReference>
<reference evidence="5" key="1">
    <citation type="journal article" date="2019" name="Int. J. Syst. Evol. Microbiol.">
        <title>The Global Catalogue of Microorganisms (GCM) 10K type strain sequencing project: providing services to taxonomists for standard genome sequencing and annotation.</title>
        <authorList>
            <consortium name="The Broad Institute Genomics Platform"/>
            <consortium name="The Broad Institute Genome Sequencing Center for Infectious Disease"/>
            <person name="Wu L."/>
            <person name="Ma J."/>
        </authorList>
    </citation>
    <scope>NUCLEOTIDE SEQUENCE [LARGE SCALE GENOMIC DNA]</scope>
    <source>
        <strain evidence="5">KCTC 15012</strain>
    </source>
</reference>
<dbReference type="SUPFAM" id="SSF51182">
    <property type="entry name" value="RmlC-like cupins"/>
    <property type="match status" value="1"/>
</dbReference>
<dbReference type="Gene3D" id="2.60.120.10">
    <property type="entry name" value="Jelly Rolls"/>
    <property type="match status" value="1"/>
</dbReference>
<proteinExistence type="predicted"/>
<evidence type="ECO:0000259" key="3">
    <source>
        <dbReference type="Pfam" id="PF07883"/>
    </source>
</evidence>
<dbReference type="InterPro" id="IPR011051">
    <property type="entry name" value="RmlC_Cupin_sf"/>
</dbReference>
<feature type="region of interest" description="Disordered" evidence="2">
    <location>
        <begin position="1"/>
        <end position="20"/>
    </location>
</feature>
<dbReference type="InterPro" id="IPR051610">
    <property type="entry name" value="GPI/OXD"/>
</dbReference>
<gene>
    <name evidence="4" type="ORF">ACFSNB_08410</name>
</gene>
<dbReference type="InterPro" id="IPR013096">
    <property type="entry name" value="Cupin_2"/>
</dbReference>
<dbReference type="InterPro" id="IPR014710">
    <property type="entry name" value="RmlC-like_jellyroll"/>
</dbReference>
<comment type="caution">
    <text evidence="4">The sequence shown here is derived from an EMBL/GenBank/DDBJ whole genome shotgun (WGS) entry which is preliminary data.</text>
</comment>
<dbReference type="CDD" id="cd02224">
    <property type="entry name" value="cupin_SPO2919-like"/>
    <property type="match status" value="1"/>
</dbReference>
<protein>
    <submittedName>
        <fullName evidence="4">Cupin domain-containing protein</fullName>
    </submittedName>
</protein>
<name>A0ABW5C968_9PROT</name>
<evidence type="ECO:0000313" key="4">
    <source>
        <dbReference type="EMBL" id="MFD2233825.1"/>
    </source>
</evidence>
<dbReference type="EMBL" id="JBHUIY010000013">
    <property type="protein sequence ID" value="MFD2233825.1"/>
    <property type="molecule type" value="Genomic_DNA"/>
</dbReference>
<evidence type="ECO:0000313" key="5">
    <source>
        <dbReference type="Proteomes" id="UP001597296"/>
    </source>
</evidence>
<evidence type="ECO:0000256" key="1">
    <source>
        <dbReference type="ARBA" id="ARBA00022723"/>
    </source>
</evidence>
<keyword evidence="1" id="KW-0479">Metal-binding</keyword>
<accession>A0ABW5C968</accession>
<feature type="domain" description="Cupin type-2" evidence="3">
    <location>
        <begin position="46"/>
        <end position="116"/>
    </location>
</feature>
<dbReference type="PANTHER" id="PTHR35848:SF9">
    <property type="entry name" value="SLL1358 PROTEIN"/>
    <property type="match status" value="1"/>
</dbReference>
<evidence type="ECO:0000256" key="2">
    <source>
        <dbReference type="SAM" id="MobiDB-lite"/>
    </source>
</evidence>
<keyword evidence="5" id="KW-1185">Reference proteome</keyword>
<sequence>MPKIDPNALPVLTGTSYPPPHDAPCAARRVQRLAAAGGLGQFGVNLVVLPPGSWSSQRHWHSAEEEFVYVLAGELTLVEDQGETLLRAGDAAAFPAGGNGHHLRNLSDAEARFLAIGSRIDADHGEYPDIDLAFEPDRYRQGPRYRRKDSGAG</sequence>
<dbReference type="Proteomes" id="UP001597296">
    <property type="component" value="Unassembled WGS sequence"/>
</dbReference>